<dbReference type="AlphaFoldDB" id="A0A5B2ZCF4"/>
<keyword evidence="3" id="KW-1185">Reference proteome</keyword>
<evidence type="ECO:0000256" key="1">
    <source>
        <dbReference type="SAM" id="MobiDB-lite"/>
    </source>
</evidence>
<proteinExistence type="predicted"/>
<sequence length="83" mass="8896">MKTLSDFYRLFPARPALPARSSRPAVTTAADIPAPATSSPSAAPIRPDRYRERTVGRGYGRSSGYAAARSYVDGNGLRLVRVG</sequence>
<protein>
    <submittedName>
        <fullName evidence="2">Uncharacterized protein</fullName>
    </submittedName>
</protein>
<accession>A0A5B2ZCF4</accession>
<organism evidence="2 3">
    <name type="scientific">Arenimonas fontis</name>
    <dbReference type="NCBI Taxonomy" id="2608255"/>
    <lineage>
        <taxon>Bacteria</taxon>
        <taxon>Pseudomonadati</taxon>
        <taxon>Pseudomonadota</taxon>
        <taxon>Gammaproteobacteria</taxon>
        <taxon>Lysobacterales</taxon>
        <taxon>Lysobacteraceae</taxon>
        <taxon>Arenimonas</taxon>
    </lineage>
</organism>
<dbReference type="Proteomes" id="UP000322165">
    <property type="component" value="Unassembled WGS sequence"/>
</dbReference>
<dbReference type="EMBL" id="VUOD01000002">
    <property type="protein sequence ID" value="KAA2285595.1"/>
    <property type="molecule type" value="Genomic_DNA"/>
</dbReference>
<feature type="compositionally biased region" description="Low complexity" evidence="1">
    <location>
        <begin position="24"/>
        <end position="44"/>
    </location>
</feature>
<evidence type="ECO:0000313" key="3">
    <source>
        <dbReference type="Proteomes" id="UP000322165"/>
    </source>
</evidence>
<reference evidence="2 3" key="2">
    <citation type="submission" date="2019-09" db="EMBL/GenBank/DDBJ databases">
        <authorList>
            <person name="Mazur A."/>
        </authorList>
    </citation>
    <scope>NUCLEOTIDE SEQUENCE [LARGE SCALE GENOMIC DNA]</scope>
    <source>
        <strain evidence="2 3">3729k</strain>
    </source>
</reference>
<evidence type="ECO:0000313" key="2">
    <source>
        <dbReference type="EMBL" id="KAA2285595.1"/>
    </source>
</evidence>
<comment type="caution">
    <text evidence="2">The sequence shown here is derived from an EMBL/GenBank/DDBJ whole genome shotgun (WGS) entry which is preliminary data.</text>
</comment>
<feature type="region of interest" description="Disordered" evidence="1">
    <location>
        <begin position="18"/>
        <end position="47"/>
    </location>
</feature>
<dbReference type="RefSeq" id="WP_149859697.1">
    <property type="nucleotide sequence ID" value="NZ_VUOD01000002.1"/>
</dbReference>
<gene>
    <name evidence="2" type="ORF">F0415_02855</name>
</gene>
<reference evidence="2 3" key="1">
    <citation type="submission" date="2019-09" db="EMBL/GenBank/DDBJ databases">
        <title>Arenimonas chukotkensis sp. nov., a bacterium isolated from Chukotka hot spring, Arctic region, Russia.</title>
        <authorList>
            <person name="Zayulina K.S."/>
            <person name="Prokofeva M.I."/>
            <person name="Elcheninov A.G."/>
            <person name="Novikov A."/>
            <person name="Kochetkova T.V."/>
            <person name="Kublanov I.V."/>
        </authorList>
    </citation>
    <scope>NUCLEOTIDE SEQUENCE [LARGE SCALE GENOMIC DNA]</scope>
    <source>
        <strain evidence="2 3">3729k</strain>
    </source>
</reference>
<name>A0A5B2ZCF4_9GAMM</name>